<keyword evidence="6 8" id="KW-0472">Membrane</keyword>
<comment type="caution">
    <text evidence="10">The sequence shown here is derived from an EMBL/GenBank/DDBJ whole genome shotgun (WGS) entry which is preliminary data.</text>
</comment>
<evidence type="ECO:0000256" key="2">
    <source>
        <dbReference type="ARBA" id="ARBA00022448"/>
    </source>
</evidence>
<feature type="transmembrane region" description="Helical" evidence="8">
    <location>
        <begin position="327"/>
        <end position="347"/>
    </location>
</feature>
<evidence type="ECO:0000259" key="9">
    <source>
        <dbReference type="PROSITE" id="PS50850"/>
    </source>
</evidence>
<dbReference type="PROSITE" id="PS50850">
    <property type="entry name" value="MFS"/>
    <property type="match status" value="1"/>
</dbReference>
<keyword evidence="11" id="KW-1185">Reference proteome</keyword>
<feature type="domain" description="Major facilitator superfamily (MFS) profile" evidence="9">
    <location>
        <begin position="23"/>
        <end position="412"/>
    </location>
</feature>
<feature type="transmembrane region" description="Helical" evidence="8">
    <location>
        <begin position="64"/>
        <end position="82"/>
    </location>
</feature>
<keyword evidence="3" id="KW-1003">Cell membrane</keyword>
<name>A0ABW9QT49_9ACTN</name>
<keyword evidence="2" id="KW-0813">Transport</keyword>
<dbReference type="SUPFAM" id="SSF103473">
    <property type="entry name" value="MFS general substrate transporter"/>
    <property type="match status" value="1"/>
</dbReference>
<comment type="subcellular location">
    <subcellularLocation>
        <location evidence="1">Cell membrane</location>
        <topology evidence="1">Multi-pass membrane protein</topology>
    </subcellularLocation>
</comment>
<evidence type="ECO:0000256" key="1">
    <source>
        <dbReference type="ARBA" id="ARBA00004651"/>
    </source>
</evidence>
<dbReference type="CDD" id="cd06173">
    <property type="entry name" value="MFS_MefA_like"/>
    <property type="match status" value="1"/>
</dbReference>
<accession>A0ABW9QT49</accession>
<feature type="transmembrane region" description="Helical" evidence="8">
    <location>
        <begin position="94"/>
        <end position="114"/>
    </location>
</feature>
<reference evidence="10 11" key="1">
    <citation type="submission" date="2019-11" db="EMBL/GenBank/DDBJ databases">
        <title>Acidiferrimicrobium australis gen. nov., sp. nov., an acidophilic and obligately heterotrophic, member of the Actinobacteria that catalyses dissimilatory oxido- reduction of iron isolated from metal-rich acidic water in Chile.</title>
        <authorList>
            <person name="Gonzalez D."/>
            <person name="Huber K."/>
            <person name="Hedrich S."/>
            <person name="Rojas-Villalobos C."/>
            <person name="Quatrini R."/>
            <person name="Dinamarca M.A."/>
            <person name="Schwarz A."/>
            <person name="Canales C."/>
            <person name="Nancucheo I."/>
        </authorList>
    </citation>
    <scope>NUCLEOTIDE SEQUENCE [LARGE SCALE GENOMIC DNA]</scope>
    <source>
        <strain evidence="10 11">USS-CCA1</strain>
    </source>
</reference>
<dbReference type="InterPro" id="IPR036259">
    <property type="entry name" value="MFS_trans_sf"/>
</dbReference>
<keyword evidence="5 8" id="KW-1133">Transmembrane helix</keyword>
<sequence>MVSGSPAARRGRARALGARTFSSLRVRNYRYYFAGQSVSLVGTWMQSIAQSWLVFTLTRSGTDVGLITAVQTLPILLLGPVGGTIADRFGKYRILLATQALAGVQAAVLSVLALTGSLQLWELFVMAASLGCINMVDNPTRQTFIVELVGRDQLPNAVTLNTVMVNVARAIGPAVAGVLIAQVGAGWCFFVNALSFVFVVAALVALRKDELLPTPRAVRAKGQLVEGFRYVSRRPLLRNALLMMAVIGLFTYEFQTTLPLMAGTTLHGDSQTYGFLTAFMGAGAVVGGLVAAGRGNRSPRRLATTALAFGASTALAALAPSTSTEELALLLVGAASVTFLSLANSTLQLEADPEMRGRVMSLWSVSFMGTTPIGGPLVGFVAGAVGARAGSHRPRSDPDGGAGTTPRRRHPS</sequence>
<dbReference type="Pfam" id="PF05977">
    <property type="entry name" value="MFS_3"/>
    <property type="match status" value="1"/>
</dbReference>
<evidence type="ECO:0000256" key="8">
    <source>
        <dbReference type="SAM" id="Phobius"/>
    </source>
</evidence>
<protein>
    <submittedName>
        <fullName evidence="10">MFS transporter</fullName>
    </submittedName>
</protein>
<dbReference type="EMBL" id="WJHE01000309">
    <property type="protein sequence ID" value="MST32487.1"/>
    <property type="molecule type" value="Genomic_DNA"/>
</dbReference>
<keyword evidence="4 8" id="KW-0812">Transmembrane</keyword>
<evidence type="ECO:0000256" key="7">
    <source>
        <dbReference type="SAM" id="MobiDB-lite"/>
    </source>
</evidence>
<evidence type="ECO:0000256" key="6">
    <source>
        <dbReference type="ARBA" id="ARBA00023136"/>
    </source>
</evidence>
<feature type="non-terminal residue" evidence="10">
    <location>
        <position position="412"/>
    </location>
</feature>
<dbReference type="PANTHER" id="PTHR23513">
    <property type="entry name" value="INTEGRAL MEMBRANE EFFLUX PROTEIN-RELATED"/>
    <property type="match status" value="1"/>
</dbReference>
<dbReference type="Proteomes" id="UP000437736">
    <property type="component" value="Unassembled WGS sequence"/>
</dbReference>
<dbReference type="PANTHER" id="PTHR23513:SF11">
    <property type="entry name" value="STAPHYLOFERRIN A TRANSPORTER"/>
    <property type="match status" value="1"/>
</dbReference>
<evidence type="ECO:0000313" key="11">
    <source>
        <dbReference type="Proteomes" id="UP000437736"/>
    </source>
</evidence>
<dbReference type="InterPro" id="IPR020846">
    <property type="entry name" value="MFS_dom"/>
</dbReference>
<evidence type="ECO:0000313" key="10">
    <source>
        <dbReference type="EMBL" id="MST32487.1"/>
    </source>
</evidence>
<gene>
    <name evidence="10" type="ORF">GHK86_07100</name>
</gene>
<feature type="transmembrane region" description="Helical" evidence="8">
    <location>
        <begin position="184"/>
        <end position="206"/>
    </location>
</feature>
<feature type="region of interest" description="Disordered" evidence="7">
    <location>
        <begin position="388"/>
        <end position="412"/>
    </location>
</feature>
<dbReference type="InterPro" id="IPR010290">
    <property type="entry name" value="TM_effector"/>
</dbReference>
<feature type="transmembrane region" description="Helical" evidence="8">
    <location>
        <begin position="31"/>
        <end position="52"/>
    </location>
</feature>
<organism evidence="10 11">
    <name type="scientific">Acidiferrimicrobium australe</name>
    <dbReference type="NCBI Taxonomy" id="2664430"/>
    <lineage>
        <taxon>Bacteria</taxon>
        <taxon>Bacillati</taxon>
        <taxon>Actinomycetota</taxon>
        <taxon>Acidimicrobiia</taxon>
        <taxon>Acidimicrobiales</taxon>
        <taxon>Acidimicrobiaceae</taxon>
        <taxon>Acidiferrimicrobium</taxon>
    </lineage>
</organism>
<evidence type="ECO:0000256" key="5">
    <source>
        <dbReference type="ARBA" id="ARBA00022989"/>
    </source>
</evidence>
<evidence type="ECO:0000256" key="4">
    <source>
        <dbReference type="ARBA" id="ARBA00022692"/>
    </source>
</evidence>
<proteinExistence type="predicted"/>
<feature type="transmembrane region" description="Helical" evidence="8">
    <location>
        <begin position="359"/>
        <end position="385"/>
    </location>
</feature>
<dbReference type="Gene3D" id="1.20.1250.20">
    <property type="entry name" value="MFS general substrate transporter like domains"/>
    <property type="match status" value="1"/>
</dbReference>
<evidence type="ECO:0000256" key="3">
    <source>
        <dbReference type="ARBA" id="ARBA00022475"/>
    </source>
</evidence>
<feature type="transmembrane region" description="Helical" evidence="8">
    <location>
        <begin position="272"/>
        <end position="290"/>
    </location>
</feature>
<feature type="transmembrane region" description="Helical" evidence="8">
    <location>
        <begin position="236"/>
        <end position="252"/>
    </location>
</feature>